<feature type="transmembrane region" description="Helical" evidence="8">
    <location>
        <begin position="788"/>
        <end position="807"/>
    </location>
</feature>
<dbReference type="GO" id="GO:0099604">
    <property type="term" value="F:ligand-gated calcium channel activity"/>
    <property type="evidence" value="ECO:0007669"/>
    <property type="project" value="TreeGrafter"/>
</dbReference>
<dbReference type="InterPro" id="IPR050927">
    <property type="entry name" value="TRPM"/>
</dbReference>
<evidence type="ECO:0000313" key="11">
    <source>
        <dbReference type="EMBL" id="CAF3395770.1"/>
    </source>
</evidence>
<protein>
    <submittedName>
        <fullName evidence="11">Uncharacterized protein</fullName>
    </submittedName>
</protein>
<proteinExistence type="predicted"/>
<dbReference type="EMBL" id="CAJNYU010000888">
    <property type="protein sequence ID" value="CAF3395770.1"/>
    <property type="molecule type" value="Genomic_DNA"/>
</dbReference>
<dbReference type="InterPro" id="IPR041491">
    <property type="entry name" value="TRPM_SLOG"/>
</dbReference>
<evidence type="ECO:0000256" key="7">
    <source>
        <dbReference type="ARBA" id="ARBA00023303"/>
    </source>
</evidence>
<keyword evidence="6 8" id="KW-0472">Membrane</keyword>
<evidence type="ECO:0000256" key="8">
    <source>
        <dbReference type="SAM" id="Phobius"/>
    </source>
</evidence>
<comment type="subcellular location">
    <subcellularLocation>
        <location evidence="1">Membrane</location>
        <topology evidence="1">Multi-pass membrane protein</topology>
    </subcellularLocation>
</comment>
<dbReference type="InterPro" id="IPR057366">
    <property type="entry name" value="TRPM-like"/>
</dbReference>
<feature type="domain" description="TRPM-like" evidence="10">
    <location>
        <begin position="484"/>
        <end position="598"/>
    </location>
</feature>
<name>A0A817ZPT9_9BILA</name>
<evidence type="ECO:0000256" key="1">
    <source>
        <dbReference type="ARBA" id="ARBA00004141"/>
    </source>
</evidence>
<evidence type="ECO:0000256" key="6">
    <source>
        <dbReference type="ARBA" id="ARBA00023136"/>
    </source>
</evidence>
<dbReference type="PANTHER" id="PTHR13800">
    <property type="entry name" value="TRANSIENT RECEPTOR POTENTIAL CATION CHANNEL, SUBFAMILY M, MEMBER 6"/>
    <property type="match status" value="1"/>
</dbReference>
<gene>
    <name evidence="11" type="ORF">FME351_LOCUS8577</name>
</gene>
<feature type="transmembrane region" description="Helical" evidence="8">
    <location>
        <begin position="819"/>
        <end position="840"/>
    </location>
</feature>
<dbReference type="GO" id="GO:0005886">
    <property type="term" value="C:plasma membrane"/>
    <property type="evidence" value="ECO:0007669"/>
    <property type="project" value="TreeGrafter"/>
</dbReference>
<organism evidence="11 12">
    <name type="scientific">Rotaria socialis</name>
    <dbReference type="NCBI Taxonomy" id="392032"/>
    <lineage>
        <taxon>Eukaryota</taxon>
        <taxon>Metazoa</taxon>
        <taxon>Spiralia</taxon>
        <taxon>Gnathifera</taxon>
        <taxon>Rotifera</taxon>
        <taxon>Eurotatoria</taxon>
        <taxon>Bdelloidea</taxon>
        <taxon>Philodinida</taxon>
        <taxon>Philodinidae</taxon>
        <taxon>Rotaria</taxon>
    </lineage>
</organism>
<dbReference type="Gene3D" id="3.40.50.450">
    <property type="match status" value="1"/>
</dbReference>
<keyword evidence="2" id="KW-0813">Transport</keyword>
<evidence type="ECO:0000256" key="4">
    <source>
        <dbReference type="ARBA" id="ARBA00022989"/>
    </source>
</evidence>
<feature type="transmembrane region" description="Helical" evidence="8">
    <location>
        <begin position="894"/>
        <end position="910"/>
    </location>
</feature>
<evidence type="ECO:0000256" key="3">
    <source>
        <dbReference type="ARBA" id="ARBA00022692"/>
    </source>
</evidence>
<keyword evidence="5" id="KW-0406">Ion transport</keyword>
<evidence type="ECO:0000256" key="5">
    <source>
        <dbReference type="ARBA" id="ARBA00023065"/>
    </source>
</evidence>
<comment type="caution">
    <text evidence="11">The sequence shown here is derived from an EMBL/GenBank/DDBJ whole genome shotgun (WGS) entry which is preliminary data.</text>
</comment>
<evidence type="ECO:0000313" key="12">
    <source>
        <dbReference type="Proteomes" id="UP000663869"/>
    </source>
</evidence>
<evidence type="ECO:0000256" key="2">
    <source>
        <dbReference type="ARBA" id="ARBA00022448"/>
    </source>
</evidence>
<feature type="transmembrane region" description="Helical" evidence="8">
    <location>
        <begin position="991"/>
        <end position="1009"/>
    </location>
</feature>
<sequence>MASNNNRAGENVRTPIGRSTTLTWKERVERYAANDELSGITCAVYSTRDANDFNQKTKCICGRLARLHSYEGEPKKELRKSRKWGTELAGVTPMTVYGQLSNGARFIRCDIEANPFEKLVQLILDDVDNIPKLIYNGSTSARIAEDVWFESHEKIIFFSVLWSYHLAVSPAPNRIGHLAATEGIWVLTTGLNSGVSRLIGQGIHRSKLLSNNKWKPVVIGMNSWGTLAEDTRNSLSSKGPSNQPIIVSPTIQVENGNEAKALDNYHTHFLLLDDGRVNDYLDDNRIKNYLDDRPRSTFVQIARKKTECYSVTIIVEGGFNTLEVIQNDLEAKRPVIIVHGSGRLANLLGDLLLNVEENNPVGERKIKQHLERCKELCPSTEKEQNEMIKAIEKVLEVQHRCCLSVFQLGNDMNLTNTIFKAVLNTKTEPQSQDQDRTQFKPDEPPDLLKLAVRWNCIGEDYDVFKHYECVPNRVEQEQASTGHVRVSRYGEQEILRDIFLWSVYSGYVDVALVLLLQIRPRVCAALIAVGMAHHLSSICSNLQIRNTYKEHRVIYEQYATECIDACYKRNEQLACQLLLREIPLFGNITCMQIAIASRIIPFINTVCFDEVLNRQWYGQLDGASIKTVSASFNLNIQLVLFGFIAPISFPYRLADGKNETNEGYDYVQDGTAPQNKQNDANQHKNIVRDVDGIEDQLTNSEATNYWHKWMQFHKSPVVMMSYQFFFYIWFLLVFSYWMLFHMRSLSDPVHWTEIYVIVTISATLIEDIRRLTVEYQTRMLERWHKADLWMLILYAAPYLLFYVGIGIQFGSADEIDLFTAARIVLALDLEIWFLFSLRFVSAVKILGPKLFMIRNMLRDLFGIIYIIFVCITAYGVASRALVMYSNLDFTANDIAASILYPPYWFLYGAVDDKDTLDTIISSNTSSAGEIAGAKVTHVLLAFHMLFVSILILNLLIAMFNFSIMDVQEKNEYVWRYQRYELVREYFEKPSFTYPPFSLLVYIFLFIRFLKRNRQTRYRIFKRLATKTLDIQWTDFEAAATYEYARNLVENKYRSRQPPDISP</sequence>
<dbReference type="PANTHER" id="PTHR13800:SF12">
    <property type="entry name" value="TRANSIENT RECEPTOR POTENTIAL CATION CHANNEL SUBFAMILY M MEMBER-LIKE 2"/>
    <property type="match status" value="1"/>
</dbReference>
<dbReference type="Proteomes" id="UP000663869">
    <property type="component" value="Unassembled WGS sequence"/>
</dbReference>
<keyword evidence="7" id="KW-0407">Ion channel</keyword>
<evidence type="ECO:0000259" key="9">
    <source>
        <dbReference type="Pfam" id="PF18139"/>
    </source>
</evidence>
<dbReference type="Pfam" id="PF25508">
    <property type="entry name" value="TRPM2"/>
    <property type="match status" value="1"/>
</dbReference>
<accession>A0A817ZPT9</accession>
<feature type="transmembrane region" description="Helical" evidence="8">
    <location>
        <begin position="860"/>
        <end position="882"/>
    </location>
</feature>
<dbReference type="Pfam" id="PF18139">
    <property type="entry name" value="LSDAT_euk"/>
    <property type="match status" value="1"/>
</dbReference>
<feature type="domain" description="TRPM SLOG" evidence="9">
    <location>
        <begin position="178"/>
        <end position="391"/>
    </location>
</feature>
<keyword evidence="4 8" id="KW-1133">Transmembrane helix</keyword>
<dbReference type="AlphaFoldDB" id="A0A817ZPT9"/>
<evidence type="ECO:0000259" key="10">
    <source>
        <dbReference type="Pfam" id="PF25508"/>
    </source>
</evidence>
<reference evidence="11" key="1">
    <citation type="submission" date="2021-02" db="EMBL/GenBank/DDBJ databases">
        <authorList>
            <person name="Nowell W R."/>
        </authorList>
    </citation>
    <scope>NUCLEOTIDE SEQUENCE</scope>
</reference>
<feature type="transmembrane region" description="Helical" evidence="8">
    <location>
        <begin position="938"/>
        <end position="963"/>
    </location>
</feature>
<keyword evidence="3 8" id="KW-0812">Transmembrane</keyword>
<feature type="transmembrane region" description="Helical" evidence="8">
    <location>
        <begin position="717"/>
        <end position="737"/>
    </location>
</feature>